<dbReference type="AlphaFoldDB" id="A0A101PUC9"/>
<feature type="region of interest" description="Disordered" evidence="1">
    <location>
        <begin position="294"/>
        <end position="342"/>
    </location>
</feature>
<feature type="compositionally biased region" description="Polar residues" evidence="1">
    <location>
        <begin position="314"/>
        <end position="326"/>
    </location>
</feature>
<evidence type="ECO:0000313" key="2">
    <source>
        <dbReference type="EMBL" id="KUN17553.1"/>
    </source>
</evidence>
<comment type="caution">
    <text evidence="2">The sequence shown here is derived from an EMBL/GenBank/DDBJ whole genome shotgun (WGS) entry which is preliminary data.</text>
</comment>
<reference evidence="2 3" key="1">
    <citation type="submission" date="2015-10" db="EMBL/GenBank/DDBJ databases">
        <title>Draft genome sequence of Streptomyces corchorusii DSM 40340, type strain for the species Streptomyces corchorusii.</title>
        <authorList>
            <person name="Ruckert C."/>
            <person name="Winkler A."/>
            <person name="Kalinowski J."/>
            <person name="Kampfer P."/>
            <person name="Glaeser S."/>
        </authorList>
    </citation>
    <scope>NUCLEOTIDE SEQUENCE [LARGE SCALE GENOMIC DNA]</scope>
    <source>
        <strain evidence="2 3">DSM 40340</strain>
    </source>
</reference>
<dbReference type="EMBL" id="LMWP01000048">
    <property type="protein sequence ID" value="KUN17553.1"/>
    <property type="molecule type" value="Genomic_DNA"/>
</dbReference>
<keyword evidence="3" id="KW-1185">Reference proteome</keyword>
<gene>
    <name evidence="2" type="ORF">AQJ11_37415</name>
</gene>
<proteinExistence type="predicted"/>
<protein>
    <submittedName>
        <fullName evidence="2">Uncharacterized protein</fullName>
    </submittedName>
</protein>
<evidence type="ECO:0000256" key="1">
    <source>
        <dbReference type="SAM" id="MobiDB-lite"/>
    </source>
</evidence>
<organism evidence="2 3">
    <name type="scientific">Streptomyces corchorusii</name>
    <name type="common">Streptomyces chibaensis</name>
    <dbReference type="NCBI Taxonomy" id="1903"/>
    <lineage>
        <taxon>Bacteria</taxon>
        <taxon>Bacillati</taxon>
        <taxon>Actinomycetota</taxon>
        <taxon>Actinomycetes</taxon>
        <taxon>Kitasatosporales</taxon>
        <taxon>Streptomycetaceae</taxon>
        <taxon>Streptomyces</taxon>
    </lineage>
</organism>
<accession>A0A101PUC9</accession>
<feature type="region of interest" description="Disordered" evidence="1">
    <location>
        <begin position="1"/>
        <end position="44"/>
    </location>
</feature>
<dbReference type="Proteomes" id="UP000053398">
    <property type="component" value="Unassembled WGS sequence"/>
</dbReference>
<name>A0A101PUC9_STRCK</name>
<sequence>MPRDTPPRKPVPRSHTLRRAAARLQRTASPAHRRDARRSRRTAGSAIEELLGRYHVRPLPYEQMKQTDVATARIPIAADPMLGDVLVRELTMPLSLSIRALPWDAQPPERGKKVGNWLHRHYVLGKRDVYARLHHRYVLFDDLDEETWQLVGPTRSLRSALQRTEVVKAGHLDEPALLATVNAPLWDVAQRCARLTSLRRARERAGTYDVAGLLPAQTVQQTGEVLAEARSALDSPMGDLEELARHVVDADDHYRAWKALQELAGRSDDFVDLAVADAADRHQAAAWGGHFAQPAPLRRRSQPPSAPPVHSFRITGSRSPTETASDLHSLPEKGAAPPKKRV</sequence>
<feature type="compositionally biased region" description="Basic residues" evidence="1">
    <location>
        <begin position="10"/>
        <end position="21"/>
    </location>
</feature>
<evidence type="ECO:0000313" key="3">
    <source>
        <dbReference type="Proteomes" id="UP000053398"/>
    </source>
</evidence>